<sequence>MCNGVGLHEEQTDAGSPTKVTEVTVSLLKLIEKTGYRLEQINGQRRYGGPPPKWEGPPPPKGSEIFVGKIPRDCFEDELVPIFEKIGRIYELRLMMDFSGSNRGFAFVMYTSPDVAERAVNRLNNFEIREGRKIGVVKSVNNCKLFIGGLPADKTEIEVKCVLCRLTEGVTDIWLYKNTACIGSKSRSTVQYAIVEYDSHRSAAMARRRLIPERIQLWGREIIVDWATPQNRTKEMQYNFSDMKKFSTWRKLWVYLAKAEKPGELADTHEHKCSKKYSALKHKA</sequence>
<evidence type="ECO:0000256" key="4">
    <source>
        <dbReference type="ARBA" id="ARBA00022884"/>
    </source>
</evidence>
<reference evidence="7" key="1">
    <citation type="journal article" date="2023" name="IScience">
        <title>Live-bearing cockroach genome reveals convergent evolutionary mechanisms linked to viviparity in insects and beyond.</title>
        <authorList>
            <person name="Fouks B."/>
            <person name="Harrison M.C."/>
            <person name="Mikhailova A.A."/>
            <person name="Marchal E."/>
            <person name="English S."/>
            <person name="Carruthers M."/>
            <person name="Jennings E.C."/>
            <person name="Chiamaka E.L."/>
            <person name="Frigard R.A."/>
            <person name="Pippel M."/>
            <person name="Attardo G.M."/>
            <person name="Benoit J.B."/>
            <person name="Bornberg-Bauer E."/>
            <person name="Tobe S.S."/>
        </authorList>
    </citation>
    <scope>NUCLEOTIDE SEQUENCE</scope>
    <source>
        <strain evidence="7">Stay&amp;Tobe</strain>
    </source>
</reference>
<dbReference type="PANTHER" id="PTHR21245">
    <property type="entry name" value="HETEROGENEOUS NUCLEAR RIBONUCLEOPROTEIN"/>
    <property type="match status" value="1"/>
</dbReference>
<evidence type="ECO:0000259" key="6">
    <source>
        <dbReference type="PROSITE" id="PS50102"/>
    </source>
</evidence>
<protein>
    <recommendedName>
        <fullName evidence="6">RRM domain-containing protein</fullName>
    </recommendedName>
</protein>
<dbReference type="Proteomes" id="UP001233999">
    <property type="component" value="Unassembled WGS sequence"/>
</dbReference>
<dbReference type="AlphaFoldDB" id="A0AAD7ZXI4"/>
<feature type="non-terminal residue" evidence="7">
    <location>
        <position position="1"/>
    </location>
</feature>
<reference evidence="7" key="2">
    <citation type="submission" date="2023-05" db="EMBL/GenBank/DDBJ databases">
        <authorList>
            <person name="Fouks B."/>
        </authorList>
    </citation>
    <scope>NUCLEOTIDE SEQUENCE</scope>
    <source>
        <strain evidence="7">Stay&amp;Tobe</strain>
        <tissue evidence="7">Testes</tissue>
    </source>
</reference>
<dbReference type="InterPro" id="IPR035979">
    <property type="entry name" value="RBD_domain_sf"/>
</dbReference>
<feature type="domain" description="RRM" evidence="6">
    <location>
        <begin position="63"/>
        <end position="141"/>
    </location>
</feature>
<dbReference type="SMART" id="SM00360">
    <property type="entry name" value="RRM"/>
    <property type="match status" value="2"/>
</dbReference>
<evidence type="ECO:0000256" key="2">
    <source>
        <dbReference type="ARBA" id="ARBA00022490"/>
    </source>
</evidence>
<organism evidence="7 8">
    <name type="scientific">Diploptera punctata</name>
    <name type="common">Pacific beetle cockroach</name>
    <dbReference type="NCBI Taxonomy" id="6984"/>
    <lineage>
        <taxon>Eukaryota</taxon>
        <taxon>Metazoa</taxon>
        <taxon>Ecdysozoa</taxon>
        <taxon>Arthropoda</taxon>
        <taxon>Hexapoda</taxon>
        <taxon>Insecta</taxon>
        <taxon>Pterygota</taxon>
        <taxon>Neoptera</taxon>
        <taxon>Polyneoptera</taxon>
        <taxon>Dictyoptera</taxon>
        <taxon>Blattodea</taxon>
        <taxon>Blaberoidea</taxon>
        <taxon>Blaberidae</taxon>
        <taxon>Diplopterinae</taxon>
        <taxon>Diploptera</taxon>
    </lineage>
</organism>
<dbReference type="InterPro" id="IPR000504">
    <property type="entry name" value="RRM_dom"/>
</dbReference>
<accession>A0AAD7ZXI4</accession>
<keyword evidence="3" id="KW-0677">Repeat</keyword>
<evidence type="ECO:0000256" key="3">
    <source>
        <dbReference type="ARBA" id="ARBA00022737"/>
    </source>
</evidence>
<dbReference type="GO" id="GO:0005737">
    <property type="term" value="C:cytoplasm"/>
    <property type="evidence" value="ECO:0007669"/>
    <property type="project" value="UniProtKB-SubCell"/>
</dbReference>
<dbReference type="FunFam" id="3.30.70.330:FF:000026">
    <property type="entry name" value="APOBEC1 complementation factor isoform X1"/>
    <property type="match status" value="1"/>
</dbReference>
<dbReference type="GO" id="GO:0003723">
    <property type="term" value="F:RNA binding"/>
    <property type="evidence" value="ECO:0007669"/>
    <property type="project" value="UniProtKB-UniRule"/>
</dbReference>
<dbReference type="FunFam" id="3.30.70.330:FF:000022">
    <property type="entry name" value="APOBEC1 complementation factor isoform X1"/>
    <property type="match status" value="1"/>
</dbReference>
<evidence type="ECO:0000313" key="8">
    <source>
        <dbReference type="Proteomes" id="UP001233999"/>
    </source>
</evidence>
<dbReference type="SUPFAM" id="SSF54928">
    <property type="entry name" value="RNA-binding domain, RBD"/>
    <property type="match status" value="2"/>
</dbReference>
<dbReference type="Pfam" id="PF00076">
    <property type="entry name" value="RRM_1"/>
    <property type="match status" value="1"/>
</dbReference>
<evidence type="ECO:0000256" key="1">
    <source>
        <dbReference type="ARBA" id="ARBA00004496"/>
    </source>
</evidence>
<dbReference type="InterPro" id="IPR012677">
    <property type="entry name" value="Nucleotide-bd_a/b_plait_sf"/>
</dbReference>
<keyword evidence="8" id="KW-1185">Reference proteome</keyword>
<comment type="subcellular location">
    <subcellularLocation>
        <location evidence="1">Cytoplasm</location>
    </subcellularLocation>
</comment>
<feature type="domain" description="RRM" evidence="6">
    <location>
        <begin position="143"/>
        <end position="229"/>
    </location>
</feature>
<dbReference type="Gene3D" id="1.10.275.10">
    <property type="entry name" value="Fumarase/aspartase (N-terminal domain)"/>
    <property type="match status" value="1"/>
</dbReference>
<comment type="caution">
    <text evidence="7">The sequence shown here is derived from an EMBL/GenBank/DDBJ whole genome shotgun (WGS) entry which is preliminary data.</text>
</comment>
<keyword evidence="4 5" id="KW-0694">RNA-binding</keyword>
<dbReference type="CDD" id="cd12249">
    <property type="entry name" value="RRM1_hnRNPR_like"/>
    <property type="match status" value="1"/>
</dbReference>
<dbReference type="EMBL" id="JASPKZ010005674">
    <property type="protein sequence ID" value="KAJ9588528.1"/>
    <property type="molecule type" value="Genomic_DNA"/>
</dbReference>
<dbReference type="InterPro" id="IPR024083">
    <property type="entry name" value="Fumarase/histidase_N"/>
</dbReference>
<dbReference type="Gene3D" id="3.30.70.330">
    <property type="match status" value="2"/>
</dbReference>
<dbReference type="PROSITE" id="PS50102">
    <property type="entry name" value="RRM"/>
    <property type="match status" value="2"/>
</dbReference>
<evidence type="ECO:0000256" key="5">
    <source>
        <dbReference type="PROSITE-ProRule" id="PRU00176"/>
    </source>
</evidence>
<keyword evidence="2" id="KW-0963">Cytoplasm</keyword>
<gene>
    <name evidence="7" type="ORF">L9F63_018110</name>
</gene>
<evidence type="ECO:0000313" key="7">
    <source>
        <dbReference type="EMBL" id="KAJ9588528.1"/>
    </source>
</evidence>
<proteinExistence type="predicted"/>
<name>A0AAD7ZXI4_DIPPU</name>